<reference evidence="1 2" key="1">
    <citation type="submission" date="2018-10" db="EMBL/GenBank/DDBJ databases">
        <title>The complete genome of Acinetobacter wuhouensis strain WCHAW010062.</title>
        <authorList>
            <person name="Hu Y."/>
            <person name="Long H."/>
            <person name="Feng Y."/>
            <person name="Zong Z."/>
        </authorList>
    </citation>
    <scope>NUCLEOTIDE SEQUENCE [LARGE SCALE GENOMIC DNA]</scope>
    <source>
        <strain evidence="1 2">WCHAW010062</strain>
        <plasmid evidence="1 2">p1_010062</plasmid>
    </source>
</reference>
<sequence length="195" mass="22126">MGNRCLITTKAKDLAIYLHWNGGIESVAPFLKYCELQGHRPPESDSYGWARLCQVIGNYFGGTNSIGISKYHEMTEDNGTYIIEKWRIVGREFNDIERMNAMLKDIDSQQPVDSQLGEFLDSSTVLITDLKINDQVFIYNQNGYKKCTVIGFGEDKFVNGTNVKGLPFVGLYENNGKFDHNINNYITTQTAQRSD</sequence>
<keyword evidence="1" id="KW-0614">Plasmid</keyword>
<dbReference type="Proteomes" id="UP000279962">
    <property type="component" value="Plasmid p1_010062"/>
</dbReference>
<dbReference type="EMBL" id="CP033119">
    <property type="protein sequence ID" value="AYO52190.1"/>
    <property type="molecule type" value="Genomic_DNA"/>
</dbReference>
<evidence type="ECO:0000313" key="2">
    <source>
        <dbReference type="Proteomes" id="UP000279962"/>
    </source>
</evidence>
<evidence type="ECO:0000313" key="1">
    <source>
        <dbReference type="EMBL" id="AYO52190.1"/>
    </source>
</evidence>
<dbReference type="AlphaFoldDB" id="A0A3G2SWJ0"/>
<protein>
    <submittedName>
        <fullName evidence="1">Uncharacterized protein</fullName>
    </submittedName>
</protein>
<organism evidence="1 2">
    <name type="scientific">Acinetobacter wuhouensis</name>
    <dbReference type="NCBI Taxonomy" id="1879050"/>
    <lineage>
        <taxon>Bacteria</taxon>
        <taxon>Pseudomonadati</taxon>
        <taxon>Pseudomonadota</taxon>
        <taxon>Gammaproteobacteria</taxon>
        <taxon>Moraxellales</taxon>
        <taxon>Moraxellaceae</taxon>
        <taxon>Acinetobacter</taxon>
    </lineage>
</organism>
<accession>A0A3G2SWJ0</accession>
<proteinExistence type="predicted"/>
<geneLocation type="plasmid" evidence="1 2">
    <name>p1_010062</name>
</geneLocation>
<gene>
    <name evidence="1" type="ORF">CDG68_00095</name>
</gene>
<dbReference type="RefSeq" id="WP_078390256.1">
    <property type="nucleotide sequence ID" value="NZ_CP033119.1"/>
</dbReference>
<name>A0A3G2SWJ0_9GAMM</name>